<feature type="transmembrane region" description="Helical" evidence="1">
    <location>
        <begin position="84"/>
        <end position="104"/>
    </location>
</feature>
<dbReference type="Proteomes" id="UP000309133">
    <property type="component" value="Unassembled WGS sequence"/>
</dbReference>
<dbReference type="EMBL" id="SSSM01000001">
    <property type="protein sequence ID" value="THG33176.1"/>
    <property type="molecule type" value="Genomic_DNA"/>
</dbReference>
<dbReference type="RefSeq" id="WP_136425957.1">
    <property type="nucleotide sequence ID" value="NZ_SSSM01000001.1"/>
</dbReference>
<evidence type="ECO:0000313" key="3">
    <source>
        <dbReference type="EMBL" id="THG33176.1"/>
    </source>
</evidence>
<protein>
    <submittedName>
        <fullName evidence="3">CPBP family intramembrane metalloprotease</fullName>
    </submittedName>
</protein>
<evidence type="ECO:0000313" key="4">
    <source>
        <dbReference type="Proteomes" id="UP000309133"/>
    </source>
</evidence>
<name>A0A4S4FUA1_9MICO</name>
<dbReference type="GO" id="GO:0004175">
    <property type="term" value="F:endopeptidase activity"/>
    <property type="evidence" value="ECO:0007669"/>
    <property type="project" value="UniProtKB-ARBA"/>
</dbReference>
<dbReference type="Pfam" id="PF02517">
    <property type="entry name" value="Rce1-like"/>
    <property type="match status" value="1"/>
</dbReference>
<keyword evidence="3" id="KW-0378">Hydrolase</keyword>
<keyword evidence="1" id="KW-1133">Transmembrane helix</keyword>
<evidence type="ECO:0000259" key="2">
    <source>
        <dbReference type="Pfam" id="PF02517"/>
    </source>
</evidence>
<dbReference type="OrthoDB" id="3078181at2"/>
<comment type="caution">
    <text evidence="3">The sequence shown here is derived from an EMBL/GenBank/DDBJ whole genome shotgun (WGS) entry which is preliminary data.</text>
</comment>
<feature type="transmembrane region" description="Helical" evidence="1">
    <location>
        <begin position="168"/>
        <end position="188"/>
    </location>
</feature>
<keyword evidence="4" id="KW-1185">Reference proteome</keyword>
<dbReference type="GO" id="GO:0006508">
    <property type="term" value="P:proteolysis"/>
    <property type="evidence" value="ECO:0007669"/>
    <property type="project" value="UniProtKB-KW"/>
</dbReference>
<sequence>MTSDALSAGVSTVVSRWAVAPATGVAISAVLLFAVHLPVQGHLLLVASVAAAWPVGREFFKDLLLVGVGLTIAALITLKADLSWSNMLSTGAVLALAVLAPFLVDRKLYRNETIRFPVRTGRPWSRIERIYLGVALFLAWLILPFYFLNSGVWQNWPAADSPEVLGKLLIGVIVVGIWDELFFVATIFTLLRRHLPMWQANLLQAVIFISVLWELGYRGWGPLITIPFAMLQAWIFTKTKSLSYVVSVHLLFDLVVYLVLVHAHNPDWLRIFLY</sequence>
<feature type="domain" description="CAAX prenyl protease 2/Lysostaphin resistance protein A-like" evidence="2">
    <location>
        <begin position="165"/>
        <end position="255"/>
    </location>
</feature>
<keyword evidence="1" id="KW-0472">Membrane</keyword>
<feature type="transmembrane region" description="Helical" evidence="1">
    <location>
        <begin position="59"/>
        <end position="78"/>
    </location>
</feature>
<feature type="transmembrane region" description="Helical" evidence="1">
    <location>
        <begin position="130"/>
        <end position="148"/>
    </location>
</feature>
<evidence type="ECO:0000256" key="1">
    <source>
        <dbReference type="SAM" id="Phobius"/>
    </source>
</evidence>
<organism evidence="3 4">
    <name type="scientific">Naasia lichenicola</name>
    <dbReference type="NCBI Taxonomy" id="2565933"/>
    <lineage>
        <taxon>Bacteria</taxon>
        <taxon>Bacillati</taxon>
        <taxon>Actinomycetota</taxon>
        <taxon>Actinomycetes</taxon>
        <taxon>Micrococcales</taxon>
        <taxon>Microbacteriaceae</taxon>
        <taxon>Naasia</taxon>
    </lineage>
</organism>
<reference evidence="3 4" key="1">
    <citation type="submission" date="2019-04" db="EMBL/GenBank/DDBJ databases">
        <authorList>
            <person name="Jiang L."/>
        </authorList>
    </citation>
    <scope>NUCLEOTIDE SEQUENCE [LARGE SCALE GENOMIC DNA]</scope>
    <source>
        <strain evidence="3 4">YIM 131853</strain>
    </source>
</reference>
<dbReference type="GO" id="GO:0080120">
    <property type="term" value="P:CAAX-box protein maturation"/>
    <property type="evidence" value="ECO:0007669"/>
    <property type="project" value="UniProtKB-ARBA"/>
</dbReference>
<keyword evidence="3" id="KW-0645">Protease</keyword>
<dbReference type="AlphaFoldDB" id="A0A4S4FUA1"/>
<gene>
    <name evidence="3" type="ORF">E6C64_02130</name>
</gene>
<dbReference type="InterPro" id="IPR003675">
    <property type="entry name" value="Rce1/LyrA-like_dom"/>
</dbReference>
<dbReference type="GO" id="GO:0008237">
    <property type="term" value="F:metallopeptidase activity"/>
    <property type="evidence" value="ECO:0007669"/>
    <property type="project" value="UniProtKB-KW"/>
</dbReference>
<keyword evidence="1" id="KW-0812">Transmembrane</keyword>
<feature type="transmembrane region" description="Helical" evidence="1">
    <location>
        <begin position="244"/>
        <end position="264"/>
    </location>
</feature>
<proteinExistence type="predicted"/>
<keyword evidence="3" id="KW-0482">Metalloprotease</keyword>
<accession>A0A4S4FUA1</accession>